<dbReference type="Gene3D" id="1.10.3720.10">
    <property type="entry name" value="MetI-like"/>
    <property type="match status" value="2"/>
</dbReference>
<keyword evidence="2" id="KW-0813">Transport</keyword>
<feature type="transmembrane region" description="Helical" evidence="7">
    <location>
        <begin position="282"/>
        <end position="305"/>
    </location>
</feature>
<evidence type="ECO:0000256" key="5">
    <source>
        <dbReference type="ARBA" id="ARBA00022989"/>
    </source>
</evidence>
<keyword evidence="6 7" id="KW-0472">Membrane</keyword>
<feature type="transmembrane region" description="Helical" evidence="7">
    <location>
        <begin position="170"/>
        <end position="189"/>
    </location>
</feature>
<dbReference type="SUPFAM" id="SSF161098">
    <property type="entry name" value="MetI-like"/>
    <property type="match status" value="2"/>
</dbReference>
<evidence type="ECO:0000256" key="2">
    <source>
        <dbReference type="ARBA" id="ARBA00022448"/>
    </source>
</evidence>
<evidence type="ECO:0000313" key="8">
    <source>
        <dbReference type="EMBL" id="ACR13172.1"/>
    </source>
</evidence>
<keyword evidence="5 7" id="KW-1133">Transmembrane helix</keyword>
<dbReference type="PANTHER" id="PTHR30043">
    <property type="entry name" value="PHOSPHONATES TRANSPORT SYSTEM PERMEASE PROTEIN"/>
    <property type="match status" value="1"/>
</dbReference>
<reference evidence="8 9" key="1">
    <citation type="journal article" date="2009" name="PLoS ONE">
        <title>The complete genome of Teredinibacter turnerae T7901: an intracellular endosymbiont of marine wood-boring bivalves (shipworms).</title>
        <authorList>
            <person name="Yang J.C."/>
            <person name="Madupu R."/>
            <person name="Durkin A.S."/>
            <person name="Ekborg N.A."/>
            <person name="Pedamallu C.S."/>
            <person name="Hostetler J.B."/>
            <person name="Radune D."/>
            <person name="Toms B.S."/>
            <person name="Henrissat B."/>
            <person name="Coutinho P.M."/>
            <person name="Schwarz S."/>
            <person name="Field L."/>
            <person name="Trindade-Silva A.E."/>
            <person name="Soares C.A.G."/>
            <person name="Elshahawi S."/>
            <person name="Hanora A."/>
            <person name="Schmidt E.W."/>
            <person name="Haygood M.G."/>
            <person name="Posfai J."/>
            <person name="Benner J."/>
            <person name="Madinger C."/>
            <person name="Nove J."/>
            <person name="Anton B."/>
            <person name="Chaudhary K."/>
            <person name="Foster J."/>
            <person name="Holman A."/>
            <person name="Kumar S."/>
            <person name="Lessard P.A."/>
            <person name="Luyten Y.A."/>
            <person name="Slatko B."/>
            <person name="Wood N."/>
            <person name="Wu B."/>
            <person name="Teplitski M."/>
            <person name="Mougous J.D."/>
            <person name="Ward N."/>
            <person name="Eisen J.A."/>
            <person name="Badger J.H."/>
            <person name="Distel D.L."/>
        </authorList>
    </citation>
    <scope>NUCLEOTIDE SEQUENCE [LARGE SCALE GENOMIC DNA]</scope>
    <source>
        <strain evidence="9">ATCC 39867 / T7901</strain>
    </source>
</reference>
<dbReference type="GO" id="GO:0005886">
    <property type="term" value="C:plasma membrane"/>
    <property type="evidence" value="ECO:0007669"/>
    <property type="project" value="UniProtKB-SubCell"/>
</dbReference>
<feature type="transmembrane region" description="Helical" evidence="7">
    <location>
        <begin position="87"/>
        <end position="110"/>
    </location>
</feature>
<evidence type="ECO:0000256" key="1">
    <source>
        <dbReference type="ARBA" id="ARBA00004651"/>
    </source>
</evidence>
<gene>
    <name evidence="8" type="ordered locus">TERTU_2944</name>
</gene>
<dbReference type="Proteomes" id="UP000009080">
    <property type="component" value="Chromosome"/>
</dbReference>
<keyword evidence="4 7" id="KW-0812">Transmembrane</keyword>
<accession>C5BNF3</accession>
<dbReference type="STRING" id="377629.TERTU_2944"/>
<evidence type="ECO:0000313" key="9">
    <source>
        <dbReference type="Proteomes" id="UP000009080"/>
    </source>
</evidence>
<evidence type="ECO:0000256" key="4">
    <source>
        <dbReference type="ARBA" id="ARBA00022692"/>
    </source>
</evidence>
<dbReference type="HOGENOM" id="CLU_029036_0_0_6"/>
<feature type="transmembrane region" description="Helical" evidence="7">
    <location>
        <begin position="333"/>
        <end position="356"/>
    </location>
</feature>
<proteinExistence type="predicted"/>
<dbReference type="EMBL" id="CP001614">
    <property type="protein sequence ID" value="ACR13172.1"/>
    <property type="molecule type" value="Genomic_DNA"/>
</dbReference>
<dbReference type="InterPro" id="IPR035906">
    <property type="entry name" value="MetI-like_sf"/>
</dbReference>
<comment type="subcellular location">
    <subcellularLocation>
        <location evidence="1">Cell membrane</location>
        <topology evidence="1">Multi-pass membrane protein</topology>
    </subcellularLocation>
</comment>
<evidence type="ECO:0000256" key="7">
    <source>
        <dbReference type="SAM" id="Phobius"/>
    </source>
</evidence>
<keyword evidence="3" id="KW-1003">Cell membrane</keyword>
<organism evidence="8 9">
    <name type="scientific">Teredinibacter turnerae (strain ATCC 39867 / T7901)</name>
    <dbReference type="NCBI Taxonomy" id="377629"/>
    <lineage>
        <taxon>Bacteria</taxon>
        <taxon>Pseudomonadati</taxon>
        <taxon>Pseudomonadota</taxon>
        <taxon>Gammaproteobacteria</taxon>
        <taxon>Cellvibrionales</taxon>
        <taxon>Cellvibrionaceae</taxon>
        <taxon>Teredinibacter</taxon>
    </lineage>
</organism>
<feature type="transmembrane region" description="Helical" evidence="7">
    <location>
        <begin position="440"/>
        <end position="458"/>
    </location>
</feature>
<name>C5BNF3_TERTT</name>
<keyword evidence="9" id="KW-1185">Reference proteome</keyword>
<dbReference type="KEGG" id="ttu:TERTU_2944"/>
<evidence type="ECO:0000256" key="6">
    <source>
        <dbReference type="ARBA" id="ARBA00023136"/>
    </source>
</evidence>
<feature type="transmembrane region" description="Helical" evidence="7">
    <location>
        <begin position="408"/>
        <end position="428"/>
    </location>
</feature>
<evidence type="ECO:0000256" key="3">
    <source>
        <dbReference type="ARBA" id="ARBA00022475"/>
    </source>
</evidence>
<dbReference type="AlphaFoldDB" id="C5BNF3"/>
<feature type="transmembrane region" description="Helical" evidence="7">
    <location>
        <begin position="201"/>
        <end position="219"/>
    </location>
</feature>
<dbReference type="eggNOG" id="COG3639">
    <property type="taxonomic scope" value="Bacteria"/>
</dbReference>
<protein>
    <submittedName>
        <fullName evidence="8">Membrane protein</fullName>
    </submittedName>
</protein>
<dbReference type="PANTHER" id="PTHR30043:SF1">
    <property type="entry name" value="ABC TRANSPORT SYSTEM PERMEASE PROTEIN P69"/>
    <property type="match status" value="1"/>
</dbReference>
<sequence length="465" mass="52086">MAAVLMPAADLQIYASNPWQEFGRMGVGLITPRWESLTELAMAIAQTVAFALLGVVGSVIAGLALTRFYHLRIVRVFCASIRAVHELFWALIFMQVFGLSALTGLLAIALPYSGIFAKVFSEIFSQQPVLPAISVAGKSNKLPFSAWLYTQFAQALPQIRSYTRYRFECALRSSTLLGFVGLPTLGFYFETAFKQGQYSEAACLLWCFYLVIASLRYWLHWRIIPLYIIAAWLILPESPPLINSYVWQFFSRDIWPVELIQGDYLGALHWYGVELRETIFPAAAYTLIISIIALVATGLLTLLLYPAASNKFAGRFTFLGHAVLLFFRSTPEFVLAFVLLLLFGPSALPAIIALAIHNSGLISYLIARHSNDLSLRPDALRGLNLYCYEVTPRLYPAFMGLLLYRWEVIMRETAILGILGVTTLGFYVDSAFEEIRYDRALLLVATAAFMNIIVDSLSRRLARAC</sequence>
<feature type="transmembrane region" description="Helical" evidence="7">
    <location>
        <begin position="43"/>
        <end position="66"/>
    </location>
</feature>